<proteinExistence type="predicted"/>
<accession>A0AAD7S7G9</accession>
<comment type="caution">
    <text evidence="1">The sequence shown here is derived from an EMBL/GenBank/DDBJ whole genome shotgun (WGS) entry which is preliminary data.</text>
</comment>
<name>A0AAD7S7G9_9TELE</name>
<reference evidence="1" key="1">
    <citation type="journal article" date="2023" name="Science">
        <title>Genome structures resolve the early diversification of teleost fishes.</title>
        <authorList>
            <person name="Parey E."/>
            <person name="Louis A."/>
            <person name="Montfort J."/>
            <person name="Bouchez O."/>
            <person name="Roques C."/>
            <person name="Iampietro C."/>
            <person name="Lluch J."/>
            <person name="Castinel A."/>
            <person name="Donnadieu C."/>
            <person name="Desvignes T."/>
            <person name="Floi Bucao C."/>
            <person name="Jouanno E."/>
            <person name="Wen M."/>
            <person name="Mejri S."/>
            <person name="Dirks R."/>
            <person name="Jansen H."/>
            <person name="Henkel C."/>
            <person name="Chen W.J."/>
            <person name="Zahm M."/>
            <person name="Cabau C."/>
            <person name="Klopp C."/>
            <person name="Thompson A.W."/>
            <person name="Robinson-Rechavi M."/>
            <person name="Braasch I."/>
            <person name="Lecointre G."/>
            <person name="Bobe J."/>
            <person name="Postlethwait J.H."/>
            <person name="Berthelot C."/>
            <person name="Roest Crollius H."/>
            <person name="Guiguen Y."/>
        </authorList>
    </citation>
    <scope>NUCLEOTIDE SEQUENCE</scope>
    <source>
        <strain evidence="1">NC1722</strain>
    </source>
</reference>
<dbReference type="Proteomes" id="UP001221898">
    <property type="component" value="Unassembled WGS sequence"/>
</dbReference>
<evidence type="ECO:0000313" key="1">
    <source>
        <dbReference type="EMBL" id="KAJ8397329.1"/>
    </source>
</evidence>
<protein>
    <submittedName>
        <fullName evidence="1">Uncharacterized protein</fullName>
    </submittedName>
</protein>
<gene>
    <name evidence="1" type="ORF">AAFF_G00441630</name>
</gene>
<organism evidence="1 2">
    <name type="scientific">Aldrovandia affinis</name>
    <dbReference type="NCBI Taxonomy" id="143900"/>
    <lineage>
        <taxon>Eukaryota</taxon>
        <taxon>Metazoa</taxon>
        <taxon>Chordata</taxon>
        <taxon>Craniata</taxon>
        <taxon>Vertebrata</taxon>
        <taxon>Euteleostomi</taxon>
        <taxon>Actinopterygii</taxon>
        <taxon>Neopterygii</taxon>
        <taxon>Teleostei</taxon>
        <taxon>Notacanthiformes</taxon>
        <taxon>Halosauridae</taxon>
        <taxon>Aldrovandia</taxon>
    </lineage>
</organism>
<keyword evidence="2" id="KW-1185">Reference proteome</keyword>
<evidence type="ECO:0000313" key="2">
    <source>
        <dbReference type="Proteomes" id="UP001221898"/>
    </source>
</evidence>
<dbReference type="EMBL" id="JAINUG010000099">
    <property type="protein sequence ID" value="KAJ8397329.1"/>
    <property type="molecule type" value="Genomic_DNA"/>
</dbReference>
<sequence>MLLLSHRPKRLCNAPHNSSIVSLLDRAQRRQARQGVIREGQNETCSFPTVHRPAIQLGCQLKLHKNASKLPLPEYFGAWSALQPPCAPHIVLHSARYPYRTPPCRVQPPQPRDCHSSSPGIVNPHSGTGLTFFQAWKPSLLHLLLTSLRDTSSPSLLTLASNTELPNGTKRVKVRVSILTPNVAFCL</sequence>
<dbReference type="AlphaFoldDB" id="A0AAD7S7G9"/>